<comment type="caution">
    <text evidence="8">The sequence shown here is derived from an EMBL/GenBank/DDBJ whole genome shotgun (WGS) entry which is preliminary data.</text>
</comment>
<evidence type="ECO:0000256" key="1">
    <source>
        <dbReference type="ARBA" id="ARBA00022468"/>
    </source>
</evidence>
<evidence type="ECO:0000313" key="9">
    <source>
        <dbReference type="Proteomes" id="UP001206925"/>
    </source>
</evidence>
<dbReference type="AlphaFoldDB" id="A0AAD5CAN0"/>
<keyword evidence="1" id="KW-0343">GTPase activation</keyword>
<name>A0AAD5CAN0_AMBAR</name>
<dbReference type="InterPro" id="IPR038508">
    <property type="entry name" value="ArfGAP_dom_sf"/>
</dbReference>
<dbReference type="GO" id="GO:0005096">
    <property type="term" value="F:GTPase activator activity"/>
    <property type="evidence" value="ECO:0007669"/>
    <property type="project" value="UniProtKB-KW"/>
</dbReference>
<organism evidence="8 9">
    <name type="scientific">Ambrosia artemisiifolia</name>
    <name type="common">Common ragweed</name>
    <dbReference type="NCBI Taxonomy" id="4212"/>
    <lineage>
        <taxon>Eukaryota</taxon>
        <taxon>Viridiplantae</taxon>
        <taxon>Streptophyta</taxon>
        <taxon>Embryophyta</taxon>
        <taxon>Tracheophyta</taxon>
        <taxon>Spermatophyta</taxon>
        <taxon>Magnoliopsida</taxon>
        <taxon>eudicotyledons</taxon>
        <taxon>Gunneridae</taxon>
        <taxon>Pentapetalae</taxon>
        <taxon>asterids</taxon>
        <taxon>campanulids</taxon>
        <taxon>Asterales</taxon>
        <taxon>Asteraceae</taxon>
        <taxon>Asteroideae</taxon>
        <taxon>Heliantheae alliance</taxon>
        <taxon>Heliantheae</taxon>
        <taxon>Ambrosia</taxon>
    </lineage>
</organism>
<protein>
    <recommendedName>
        <fullName evidence="7">Arf-GAP domain-containing protein</fullName>
    </recommendedName>
</protein>
<dbReference type="SMART" id="SM00105">
    <property type="entry name" value="ArfGap"/>
    <property type="match status" value="1"/>
</dbReference>
<dbReference type="FunFam" id="1.10.220.150:FF:000009">
    <property type="entry name" value="stromal membrane-associated protein 1 isoform X1"/>
    <property type="match status" value="1"/>
</dbReference>
<keyword evidence="9" id="KW-1185">Reference proteome</keyword>
<dbReference type="PANTHER" id="PTHR46419">
    <property type="entry name" value="ADP-RIBOSYLATION FACTOR GTPASE-ACTIVATING PROTEIN AGD5"/>
    <property type="match status" value="1"/>
</dbReference>
<dbReference type="InterPro" id="IPR023753">
    <property type="entry name" value="FAD/NAD-binding_dom"/>
</dbReference>
<feature type="region of interest" description="Disordered" evidence="6">
    <location>
        <begin position="544"/>
        <end position="567"/>
    </location>
</feature>
<evidence type="ECO:0000256" key="4">
    <source>
        <dbReference type="ARBA" id="ARBA00022833"/>
    </source>
</evidence>
<dbReference type="GO" id="GO:0016491">
    <property type="term" value="F:oxidoreductase activity"/>
    <property type="evidence" value="ECO:0007669"/>
    <property type="project" value="InterPro"/>
</dbReference>
<dbReference type="PANTHER" id="PTHR46419:SF3">
    <property type="entry name" value="ADP-RIBOSYLATION FACTOR GTPASE-ACTIVATING PROTEIN AGD15-RELATED"/>
    <property type="match status" value="1"/>
</dbReference>
<dbReference type="EMBL" id="JAMZMK010008813">
    <property type="protein sequence ID" value="KAI7738436.1"/>
    <property type="molecule type" value="Genomic_DNA"/>
</dbReference>
<dbReference type="SUPFAM" id="SSF57863">
    <property type="entry name" value="ArfGap/RecO-like zinc finger"/>
    <property type="match status" value="1"/>
</dbReference>
<keyword evidence="4" id="KW-0862">Zinc</keyword>
<dbReference type="PRINTS" id="PR00405">
    <property type="entry name" value="REVINTRACTNG"/>
</dbReference>
<dbReference type="SUPFAM" id="SSF51905">
    <property type="entry name" value="FAD/NAD(P)-binding domain"/>
    <property type="match status" value="2"/>
</dbReference>
<dbReference type="Proteomes" id="UP001206925">
    <property type="component" value="Unassembled WGS sequence"/>
</dbReference>
<evidence type="ECO:0000313" key="8">
    <source>
        <dbReference type="EMBL" id="KAI7738436.1"/>
    </source>
</evidence>
<evidence type="ECO:0000256" key="3">
    <source>
        <dbReference type="ARBA" id="ARBA00022771"/>
    </source>
</evidence>
<dbReference type="InterPro" id="IPR044520">
    <property type="entry name" value="ARF_GAP_AGD5/15"/>
</dbReference>
<keyword evidence="2" id="KW-0479">Metal-binding</keyword>
<accession>A0AAD5CAN0</accession>
<proteinExistence type="predicted"/>
<dbReference type="GO" id="GO:0008270">
    <property type="term" value="F:zinc ion binding"/>
    <property type="evidence" value="ECO:0007669"/>
    <property type="project" value="UniProtKB-KW"/>
</dbReference>
<reference evidence="8" key="1">
    <citation type="submission" date="2022-06" db="EMBL/GenBank/DDBJ databases">
        <title>Uncovering the hologenomic basis of an extraordinary plant invasion.</title>
        <authorList>
            <person name="Bieker V.C."/>
            <person name="Martin M.D."/>
            <person name="Gilbert T."/>
            <person name="Hodgins K."/>
            <person name="Battlay P."/>
            <person name="Petersen B."/>
            <person name="Wilson J."/>
        </authorList>
    </citation>
    <scope>NUCLEOTIDE SEQUENCE</scope>
    <source>
        <strain evidence="8">AA19_3_7</strain>
        <tissue evidence="8">Leaf</tissue>
    </source>
</reference>
<feature type="non-terminal residue" evidence="8">
    <location>
        <position position="1"/>
    </location>
</feature>
<dbReference type="Gene3D" id="1.10.220.150">
    <property type="entry name" value="Arf GTPase activating protein"/>
    <property type="match status" value="1"/>
</dbReference>
<dbReference type="InterPro" id="IPR001164">
    <property type="entry name" value="ArfGAP_dom"/>
</dbReference>
<dbReference type="Pfam" id="PF01412">
    <property type="entry name" value="ArfGap"/>
    <property type="match status" value="1"/>
</dbReference>
<evidence type="ECO:0000256" key="2">
    <source>
        <dbReference type="ARBA" id="ARBA00022723"/>
    </source>
</evidence>
<dbReference type="CDD" id="cd08204">
    <property type="entry name" value="ArfGap"/>
    <property type="match status" value="1"/>
</dbReference>
<keyword evidence="3 5" id="KW-0863">Zinc-finger</keyword>
<dbReference type="Pfam" id="PF07992">
    <property type="entry name" value="Pyr_redox_2"/>
    <property type="match status" value="1"/>
</dbReference>
<dbReference type="InterPro" id="IPR037278">
    <property type="entry name" value="ARFGAP/RecO"/>
</dbReference>
<dbReference type="PROSITE" id="PS50115">
    <property type="entry name" value="ARFGAP"/>
    <property type="match status" value="1"/>
</dbReference>
<feature type="domain" description="Arf-GAP" evidence="7">
    <location>
        <begin position="221"/>
        <end position="335"/>
    </location>
</feature>
<evidence type="ECO:0000256" key="5">
    <source>
        <dbReference type="PROSITE-ProRule" id="PRU00288"/>
    </source>
</evidence>
<dbReference type="InterPro" id="IPR036188">
    <property type="entry name" value="FAD/NAD-bd_sf"/>
</dbReference>
<feature type="compositionally biased region" description="Polar residues" evidence="6">
    <location>
        <begin position="544"/>
        <end position="553"/>
    </location>
</feature>
<evidence type="ECO:0000259" key="7">
    <source>
        <dbReference type="PROSITE" id="PS50115"/>
    </source>
</evidence>
<gene>
    <name evidence="8" type="ORF">M8C21_015666</name>
</gene>
<dbReference type="Gene3D" id="3.50.50.100">
    <property type="match status" value="1"/>
</dbReference>
<evidence type="ECO:0000256" key="6">
    <source>
        <dbReference type="SAM" id="MobiDB-lite"/>
    </source>
</evidence>
<sequence length="580" mass="65799">KNLNASYWEAECYRIDAKNKKVYCRSSQEDKEEFVVDYDYLVIAMGARVNTFNTPGVEENCHYLKEVEDAQKIRRNVIDCFERASLPTLSDDERKRILQFVVVGGGPTGVEFAAELHDFVSEDLVKLYPSVKDLVKITLLEATDHILNMFDKRITTFAEEKFHRDGIDLRTGAMVVKVSDKEISTKVIKTGEIATIPYGMAVWSTGIATRPVVMDFMKQIGQILEGLLKSPDNRECADCLSRAPRWASVNLGIFICMQCSGVHRSLGVHISKVRSATLDTWLPDQIAYIQTMGNNKSNKYWEAELPPKYDRVGIENFIRAKYVDKRWVSRDRKPEPHLSISREEHAPVFKPRPAVRTSTRVIIHLPEQKQSPQLYNFNKLTPPLPPKVLEQQVIVRPKQIEPKSKTEEHKVVEIVSEQKVNDYHATDLFDLPQARNQTCGPMLPVAEDNNTEKLSNKVQTKPKSEFEDLFDGLDWAAPSLNQEPRKQVKPDIINLFEKSTVVQPPPVQQPQLAVHSQQQTKLAGNHHTSINGIQRPIGNLGFYTSSSMKSRPSNRAVGIPTQLGGEYDFSSLTQGLFSKR</sequence>